<evidence type="ECO:0000313" key="3">
    <source>
        <dbReference type="Proteomes" id="UP000886523"/>
    </source>
</evidence>
<dbReference type="Proteomes" id="UP000886523">
    <property type="component" value="Unassembled WGS sequence"/>
</dbReference>
<name>A0A9P6B9E9_9AGAM</name>
<keyword evidence="3" id="KW-1185">Reference proteome</keyword>
<protein>
    <submittedName>
        <fullName evidence="2">Uncharacterized protein</fullName>
    </submittedName>
</protein>
<accession>A0A9P6B9E9</accession>
<feature type="region of interest" description="Disordered" evidence="1">
    <location>
        <begin position="152"/>
        <end position="217"/>
    </location>
</feature>
<sequence>MTGGNESLHTNSDQPALDQYGNLKDASLLELDVSPNSLAAKAWLATSAFPVKEKLPKALTFSSEADDSDEHLPTPTPVQLSCMGNQRGCSDLVNFHSKTMKNSGVPKKPAQTLKAPASKKPGDISAAFATFSINPCKLKNLGGAPLKINADSMKKLPQKTKGSKVPATSRDDPMAAKRKGPITDNDSDNSEAGKALAKKRSQVMVSSDTEDTDGALHSQDDKAQRFAAADKASTALVSAQWPKKTDATCNLDGVFTKPEICHNTDKKVDEEMWGCLVCM</sequence>
<organism evidence="2 3">
    <name type="scientific">Hydnum rufescens UP504</name>
    <dbReference type="NCBI Taxonomy" id="1448309"/>
    <lineage>
        <taxon>Eukaryota</taxon>
        <taxon>Fungi</taxon>
        <taxon>Dikarya</taxon>
        <taxon>Basidiomycota</taxon>
        <taxon>Agaricomycotina</taxon>
        <taxon>Agaricomycetes</taxon>
        <taxon>Cantharellales</taxon>
        <taxon>Hydnaceae</taxon>
        <taxon>Hydnum</taxon>
    </lineage>
</organism>
<evidence type="ECO:0000256" key="1">
    <source>
        <dbReference type="SAM" id="MobiDB-lite"/>
    </source>
</evidence>
<dbReference type="EMBL" id="MU128913">
    <property type="protein sequence ID" value="KAF9520173.1"/>
    <property type="molecule type" value="Genomic_DNA"/>
</dbReference>
<proteinExistence type="predicted"/>
<feature type="region of interest" description="Disordered" evidence="1">
    <location>
        <begin position="100"/>
        <end position="119"/>
    </location>
</feature>
<evidence type="ECO:0000313" key="2">
    <source>
        <dbReference type="EMBL" id="KAF9520173.1"/>
    </source>
</evidence>
<gene>
    <name evidence="2" type="ORF">BS47DRAFT_1387508</name>
</gene>
<dbReference type="AlphaFoldDB" id="A0A9P6B9E9"/>
<comment type="caution">
    <text evidence="2">The sequence shown here is derived from an EMBL/GenBank/DDBJ whole genome shotgun (WGS) entry which is preliminary data.</text>
</comment>
<reference evidence="2" key="1">
    <citation type="journal article" date="2020" name="Nat. Commun.">
        <title>Large-scale genome sequencing of mycorrhizal fungi provides insights into the early evolution of symbiotic traits.</title>
        <authorList>
            <person name="Miyauchi S."/>
            <person name="Kiss E."/>
            <person name="Kuo A."/>
            <person name="Drula E."/>
            <person name="Kohler A."/>
            <person name="Sanchez-Garcia M."/>
            <person name="Morin E."/>
            <person name="Andreopoulos B."/>
            <person name="Barry K.W."/>
            <person name="Bonito G."/>
            <person name="Buee M."/>
            <person name="Carver A."/>
            <person name="Chen C."/>
            <person name="Cichocki N."/>
            <person name="Clum A."/>
            <person name="Culley D."/>
            <person name="Crous P.W."/>
            <person name="Fauchery L."/>
            <person name="Girlanda M."/>
            <person name="Hayes R.D."/>
            <person name="Keri Z."/>
            <person name="LaButti K."/>
            <person name="Lipzen A."/>
            <person name="Lombard V."/>
            <person name="Magnuson J."/>
            <person name="Maillard F."/>
            <person name="Murat C."/>
            <person name="Nolan M."/>
            <person name="Ohm R.A."/>
            <person name="Pangilinan J."/>
            <person name="Pereira M.F."/>
            <person name="Perotto S."/>
            <person name="Peter M."/>
            <person name="Pfister S."/>
            <person name="Riley R."/>
            <person name="Sitrit Y."/>
            <person name="Stielow J.B."/>
            <person name="Szollosi G."/>
            <person name="Zifcakova L."/>
            <person name="Stursova M."/>
            <person name="Spatafora J.W."/>
            <person name="Tedersoo L."/>
            <person name="Vaario L.M."/>
            <person name="Yamada A."/>
            <person name="Yan M."/>
            <person name="Wang P."/>
            <person name="Xu J."/>
            <person name="Bruns T."/>
            <person name="Baldrian P."/>
            <person name="Vilgalys R."/>
            <person name="Dunand C."/>
            <person name="Henrissat B."/>
            <person name="Grigoriev I.V."/>
            <person name="Hibbett D."/>
            <person name="Nagy L.G."/>
            <person name="Martin F.M."/>
        </authorList>
    </citation>
    <scope>NUCLEOTIDE SEQUENCE</scope>
    <source>
        <strain evidence="2">UP504</strain>
    </source>
</reference>